<feature type="region of interest" description="Disordered" evidence="1">
    <location>
        <begin position="21"/>
        <end position="51"/>
    </location>
</feature>
<keyword evidence="3" id="KW-1185">Reference proteome</keyword>
<organism evidence="2 3">
    <name type="scientific">Anaerohalosphaera lusitana</name>
    <dbReference type="NCBI Taxonomy" id="1936003"/>
    <lineage>
        <taxon>Bacteria</taxon>
        <taxon>Pseudomonadati</taxon>
        <taxon>Planctomycetota</taxon>
        <taxon>Phycisphaerae</taxon>
        <taxon>Sedimentisphaerales</taxon>
        <taxon>Anaerohalosphaeraceae</taxon>
        <taxon>Anaerohalosphaera</taxon>
    </lineage>
</organism>
<reference evidence="3" key="1">
    <citation type="submission" date="2017-02" db="EMBL/GenBank/DDBJ databases">
        <title>Comparative genomics and description of representatives of a novel lineage of planctomycetes thriving in anoxic sediments.</title>
        <authorList>
            <person name="Spring S."/>
            <person name="Bunk B."/>
            <person name="Sproer C."/>
        </authorList>
    </citation>
    <scope>NUCLEOTIDE SEQUENCE [LARGE SCALE GENOMIC DNA]</scope>
    <source>
        <strain evidence="3">ST-NAGAB-D1</strain>
    </source>
</reference>
<dbReference type="GO" id="GO:0003677">
    <property type="term" value="F:DNA binding"/>
    <property type="evidence" value="ECO:0007669"/>
    <property type="project" value="InterPro"/>
</dbReference>
<dbReference type="Gene3D" id="1.10.260.40">
    <property type="entry name" value="lambda repressor-like DNA-binding domains"/>
    <property type="match status" value="1"/>
</dbReference>
<dbReference type="CDD" id="cd00093">
    <property type="entry name" value="HTH_XRE"/>
    <property type="match status" value="1"/>
</dbReference>
<evidence type="ECO:0000313" key="2">
    <source>
        <dbReference type="EMBL" id="AQT67905.1"/>
    </source>
</evidence>
<dbReference type="EMBL" id="CP019791">
    <property type="protein sequence ID" value="AQT67905.1"/>
    <property type="molecule type" value="Genomic_DNA"/>
</dbReference>
<sequence>MSRQDNYNTLGQAVKEYRGAMTQGDLARRMTEDAEQRHYPTRPDGKADTVSQSWISRLEDGKLKRDVSEDRRRWIARVLGADEDLFLRLPIAKQRAGDEHARTAGQTSYVIDFAKKLLSNLEPGSDVWFDSPLQEEPLSARKPEALWCHTQIITEGKSRVFVFSSERERKSVLKMPLLLAMVLGKLENDEDVETDEIIAGNGPFDDSLEICREVVTSFQRWRSDPITLSGQLFSFLQERLVLYHRTRFSDVPERPNPLTLIVVRSDASPTRRDSVPTSLAILAYGLGWADYYDKSEEWVSYFERAIEDGAFTPVTYSKADIAELAENKRIPLTITE</sequence>
<dbReference type="InterPro" id="IPR010982">
    <property type="entry name" value="Lambda_DNA-bd_dom_sf"/>
</dbReference>
<feature type="compositionally biased region" description="Basic and acidic residues" evidence="1">
    <location>
        <begin position="26"/>
        <end position="47"/>
    </location>
</feature>
<dbReference type="STRING" id="1936003.STSP2_01057"/>
<dbReference type="KEGG" id="alus:STSP2_01057"/>
<accession>A0A1U9NJB1</accession>
<evidence type="ECO:0000256" key="1">
    <source>
        <dbReference type="SAM" id="MobiDB-lite"/>
    </source>
</evidence>
<proteinExistence type="predicted"/>
<protein>
    <submittedName>
        <fullName evidence="2">Uncharacterized protein</fullName>
    </submittedName>
</protein>
<name>A0A1U9NJB1_9BACT</name>
<dbReference type="Proteomes" id="UP000189674">
    <property type="component" value="Chromosome"/>
</dbReference>
<evidence type="ECO:0000313" key="3">
    <source>
        <dbReference type="Proteomes" id="UP000189674"/>
    </source>
</evidence>
<dbReference type="AlphaFoldDB" id="A0A1U9NJB1"/>
<gene>
    <name evidence="2" type="ORF">STSP2_01057</name>
</gene>
<dbReference type="RefSeq" id="WP_169853006.1">
    <property type="nucleotide sequence ID" value="NZ_CP019791.1"/>
</dbReference>
<dbReference type="InterPro" id="IPR001387">
    <property type="entry name" value="Cro/C1-type_HTH"/>
</dbReference>